<evidence type="ECO:0000256" key="1">
    <source>
        <dbReference type="ARBA" id="ARBA00022801"/>
    </source>
</evidence>
<dbReference type="InterPro" id="IPR005152">
    <property type="entry name" value="Lipase_secreted"/>
</dbReference>
<proteinExistence type="predicted"/>
<dbReference type="AlphaFoldDB" id="A0A6A6IM18"/>
<dbReference type="OrthoDB" id="2373480at2759"/>
<dbReference type="EMBL" id="ML987193">
    <property type="protein sequence ID" value="KAF2250862.1"/>
    <property type="molecule type" value="Genomic_DNA"/>
</dbReference>
<gene>
    <name evidence="3" type="ORF">BU26DRAFT_549523</name>
</gene>
<keyword evidence="1" id="KW-0378">Hydrolase</keyword>
<evidence type="ECO:0000256" key="2">
    <source>
        <dbReference type="SAM" id="SignalP"/>
    </source>
</evidence>
<dbReference type="PANTHER" id="PTHR34853:SF5">
    <property type="entry name" value="LIP-DOMAIN-CONTAINING PROTEIN-RELATED"/>
    <property type="match status" value="1"/>
</dbReference>
<dbReference type="Gene3D" id="1.10.260.130">
    <property type="match status" value="1"/>
</dbReference>
<dbReference type="PANTHER" id="PTHR34853">
    <property type="match status" value="1"/>
</dbReference>
<dbReference type="Pfam" id="PF03583">
    <property type="entry name" value="LIP"/>
    <property type="match status" value="1"/>
</dbReference>
<organism evidence="3 4">
    <name type="scientific">Trematosphaeria pertusa</name>
    <dbReference type="NCBI Taxonomy" id="390896"/>
    <lineage>
        <taxon>Eukaryota</taxon>
        <taxon>Fungi</taxon>
        <taxon>Dikarya</taxon>
        <taxon>Ascomycota</taxon>
        <taxon>Pezizomycotina</taxon>
        <taxon>Dothideomycetes</taxon>
        <taxon>Pleosporomycetidae</taxon>
        <taxon>Pleosporales</taxon>
        <taxon>Massarineae</taxon>
        <taxon>Trematosphaeriaceae</taxon>
        <taxon>Trematosphaeria</taxon>
    </lineage>
</organism>
<evidence type="ECO:0000313" key="3">
    <source>
        <dbReference type="EMBL" id="KAF2250862.1"/>
    </source>
</evidence>
<feature type="signal peptide" evidence="2">
    <location>
        <begin position="1"/>
        <end position="20"/>
    </location>
</feature>
<dbReference type="Proteomes" id="UP000800094">
    <property type="component" value="Unassembled WGS sequence"/>
</dbReference>
<evidence type="ECO:0000313" key="4">
    <source>
        <dbReference type="Proteomes" id="UP000800094"/>
    </source>
</evidence>
<dbReference type="InterPro" id="IPR029058">
    <property type="entry name" value="AB_hydrolase_fold"/>
</dbReference>
<dbReference type="RefSeq" id="XP_033685866.1">
    <property type="nucleotide sequence ID" value="XM_033832004.1"/>
</dbReference>
<dbReference type="GO" id="GO:0016042">
    <property type="term" value="P:lipid catabolic process"/>
    <property type="evidence" value="ECO:0007669"/>
    <property type="project" value="InterPro"/>
</dbReference>
<feature type="chain" id="PRO_5025566002" evidence="2">
    <location>
        <begin position="21"/>
        <end position="438"/>
    </location>
</feature>
<reference evidence="3" key="1">
    <citation type="journal article" date="2020" name="Stud. Mycol.">
        <title>101 Dothideomycetes genomes: a test case for predicting lifestyles and emergence of pathogens.</title>
        <authorList>
            <person name="Haridas S."/>
            <person name="Albert R."/>
            <person name="Binder M."/>
            <person name="Bloem J."/>
            <person name="Labutti K."/>
            <person name="Salamov A."/>
            <person name="Andreopoulos B."/>
            <person name="Baker S."/>
            <person name="Barry K."/>
            <person name="Bills G."/>
            <person name="Bluhm B."/>
            <person name="Cannon C."/>
            <person name="Castanera R."/>
            <person name="Culley D."/>
            <person name="Daum C."/>
            <person name="Ezra D."/>
            <person name="Gonzalez J."/>
            <person name="Henrissat B."/>
            <person name="Kuo A."/>
            <person name="Liang C."/>
            <person name="Lipzen A."/>
            <person name="Lutzoni F."/>
            <person name="Magnuson J."/>
            <person name="Mondo S."/>
            <person name="Nolan M."/>
            <person name="Ohm R."/>
            <person name="Pangilinan J."/>
            <person name="Park H.-J."/>
            <person name="Ramirez L."/>
            <person name="Alfaro M."/>
            <person name="Sun H."/>
            <person name="Tritt A."/>
            <person name="Yoshinaga Y."/>
            <person name="Zwiers L.-H."/>
            <person name="Turgeon B."/>
            <person name="Goodwin S."/>
            <person name="Spatafora J."/>
            <person name="Crous P."/>
            <person name="Grigoriev I."/>
        </authorList>
    </citation>
    <scope>NUCLEOTIDE SEQUENCE</scope>
    <source>
        <strain evidence="3">CBS 122368</strain>
    </source>
</reference>
<dbReference type="SUPFAM" id="SSF53474">
    <property type="entry name" value="alpha/beta-Hydrolases"/>
    <property type="match status" value="1"/>
</dbReference>
<dbReference type="GO" id="GO:0004806">
    <property type="term" value="F:triacylglycerol lipase activity"/>
    <property type="evidence" value="ECO:0007669"/>
    <property type="project" value="InterPro"/>
</dbReference>
<protein>
    <submittedName>
        <fullName evidence="3">LIP-domain-containing protein</fullName>
    </submittedName>
</protein>
<name>A0A6A6IM18_9PLEO</name>
<sequence>MRSLVTLLPALACTVSTVLALPLNTTNTTLPTPAPGAGAGACIISNATSPILPSKDPWYKPPANSFWETTLPGTVLCSRPAPAQDETPGSSAMNILFRTTDSHDNPTWTVTTVLAPSTPRSPPAMISYQHFMDSPSVDDSPSYRIYKEVELYFIVDSLLQKGYYVNMPDYEGPKASFTAGKMSGHATLDSVTAALRFLPDGIQYAMYGYSGGSFATEWAAELAESYAPKLHFAGAGIGGAYPNVTDAFEKLRELQLTDSAWGKHLRSAMLGIGNEHQDAADSAMDILISMGKLSTKDWEAAKKIVRSTSKMDAQAIYDFSGQLLQSATVQNVLEEDARFGLHGLPRMPMVIHRHELDPLSSTAETTSLWFGYCFHGARVLYHLNPDVSKAQGQANFDWHRQEGIDGMFKGMPQYFEQMFNGTFLPDGCRWVYDNWTVL</sequence>
<keyword evidence="2" id="KW-0732">Signal</keyword>
<dbReference type="Gene3D" id="3.40.50.1820">
    <property type="entry name" value="alpha/beta hydrolase"/>
    <property type="match status" value="1"/>
</dbReference>
<accession>A0A6A6IM18</accession>
<dbReference type="GeneID" id="54585334"/>
<keyword evidence="4" id="KW-1185">Reference proteome</keyword>